<dbReference type="AlphaFoldDB" id="A0A915EC54"/>
<accession>A0A915EC54</accession>
<organism evidence="2 3">
    <name type="scientific">Ditylenchus dipsaci</name>
    <dbReference type="NCBI Taxonomy" id="166011"/>
    <lineage>
        <taxon>Eukaryota</taxon>
        <taxon>Metazoa</taxon>
        <taxon>Ecdysozoa</taxon>
        <taxon>Nematoda</taxon>
        <taxon>Chromadorea</taxon>
        <taxon>Rhabditida</taxon>
        <taxon>Tylenchina</taxon>
        <taxon>Tylenchomorpha</taxon>
        <taxon>Sphaerularioidea</taxon>
        <taxon>Anguinidae</taxon>
        <taxon>Anguininae</taxon>
        <taxon>Ditylenchus</taxon>
    </lineage>
</organism>
<proteinExistence type="predicted"/>
<reference evidence="3" key="1">
    <citation type="submission" date="2022-11" db="UniProtKB">
        <authorList>
            <consortium name="WormBaseParasite"/>
        </authorList>
    </citation>
    <scope>IDENTIFICATION</scope>
</reference>
<name>A0A915EC54_9BILA</name>
<evidence type="ECO:0000256" key="1">
    <source>
        <dbReference type="SAM" id="SignalP"/>
    </source>
</evidence>
<keyword evidence="1" id="KW-0732">Signal</keyword>
<sequence length="180" mass="20408">MKFPLANYICMALLLAGLTYGRPHSSNMQDEKFLFLQCYAISSPVTDFSALVRLLNHASNQIAVYKVGLEKLAVFLEEMSASQQHHITRLLHDGKVDDGDSVILHSYFKESSNWYFFPKTETFVKSLTAYTKWMQDMNAKHTLTVQTKGDEGQCPCKLCFQDSDLCIAIHPETADELKSD</sequence>
<evidence type="ECO:0000313" key="3">
    <source>
        <dbReference type="WBParaSite" id="jg3733"/>
    </source>
</evidence>
<dbReference type="Proteomes" id="UP000887574">
    <property type="component" value="Unplaced"/>
</dbReference>
<protein>
    <submittedName>
        <fullName evidence="3">Uncharacterized protein</fullName>
    </submittedName>
</protein>
<feature type="chain" id="PRO_5037871162" evidence="1">
    <location>
        <begin position="22"/>
        <end position="180"/>
    </location>
</feature>
<dbReference type="WBParaSite" id="jg3733">
    <property type="protein sequence ID" value="jg3733"/>
    <property type="gene ID" value="jg3733"/>
</dbReference>
<feature type="signal peptide" evidence="1">
    <location>
        <begin position="1"/>
        <end position="21"/>
    </location>
</feature>
<evidence type="ECO:0000313" key="2">
    <source>
        <dbReference type="Proteomes" id="UP000887574"/>
    </source>
</evidence>
<keyword evidence="2" id="KW-1185">Reference proteome</keyword>